<feature type="domain" description="Ribbon-helix-helix protein CopG" evidence="1">
    <location>
        <begin position="2"/>
        <end position="40"/>
    </location>
</feature>
<dbReference type="AlphaFoldDB" id="A0AAV3XA72"/>
<dbReference type="GO" id="GO:0006355">
    <property type="term" value="P:regulation of DNA-templated transcription"/>
    <property type="evidence" value="ECO:0007669"/>
    <property type="project" value="InterPro"/>
</dbReference>
<sequence length="48" mass="5840">MKTFNIRLPESDLETLKAYCEQENRTQTDVIREFIRNLKRKIKHETDS</sequence>
<gene>
    <name evidence="2" type="ORF">MiSe_29900</name>
</gene>
<dbReference type="InterPro" id="IPR010985">
    <property type="entry name" value="Ribbon_hlx_hlx"/>
</dbReference>
<dbReference type="Gene3D" id="1.10.1220.10">
    <property type="entry name" value="Met repressor-like"/>
    <property type="match status" value="1"/>
</dbReference>
<accession>A0AAV3XA72</accession>
<dbReference type="RefSeq" id="WP_226581133.1">
    <property type="nucleotide sequence ID" value="NZ_BLAY01000041.1"/>
</dbReference>
<evidence type="ECO:0000259" key="1">
    <source>
        <dbReference type="Pfam" id="PF01402"/>
    </source>
</evidence>
<dbReference type="InterPro" id="IPR002145">
    <property type="entry name" value="CopG"/>
</dbReference>
<keyword evidence="3" id="KW-1185">Reference proteome</keyword>
<proteinExistence type="predicted"/>
<organism evidence="2 3">
    <name type="scientific">Microseira wollei NIES-4236</name>
    <dbReference type="NCBI Taxonomy" id="2530354"/>
    <lineage>
        <taxon>Bacteria</taxon>
        <taxon>Bacillati</taxon>
        <taxon>Cyanobacteriota</taxon>
        <taxon>Cyanophyceae</taxon>
        <taxon>Oscillatoriophycideae</taxon>
        <taxon>Aerosakkonematales</taxon>
        <taxon>Aerosakkonemataceae</taxon>
        <taxon>Microseira</taxon>
    </lineage>
</organism>
<evidence type="ECO:0000313" key="3">
    <source>
        <dbReference type="Proteomes" id="UP001050975"/>
    </source>
</evidence>
<name>A0AAV3XA72_9CYAN</name>
<dbReference type="SUPFAM" id="SSF47598">
    <property type="entry name" value="Ribbon-helix-helix"/>
    <property type="match status" value="1"/>
</dbReference>
<dbReference type="Pfam" id="PF01402">
    <property type="entry name" value="RHH_1"/>
    <property type="match status" value="1"/>
</dbReference>
<evidence type="ECO:0000313" key="2">
    <source>
        <dbReference type="EMBL" id="GET38236.1"/>
    </source>
</evidence>
<dbReference type="EMBL" id="BLAY01000041">
    <property type="protein sequence ID" value="GET38236.1"/>
    <property type="molecule type" value="Genomic_DNA"/>
</dbReference>
<protein>
    <recommendedName>
        <fullName evidence="1">Ribbon-helix-helix protein CopG domain-containing protein</fullName>
    </recommendedName>
</protein>
<dbReference type="InterPro" id="IPR013321">
    <property type="entry name" value="Arc_rbn_hlx_hlx"/>
</dbReference>
<comment type="caution">
    <text evidence="2">The sequence shown here is derived from an EMBL/GenBank/DDBJ whole genome shotgun (WGS) entry which is preliminary data.</text>
</comment>
<dbReference type="Proteomes" id="UP001050975">
    <property type="component" value="Unassembled WGS sequence"/>
</dbReference>
<reference evidence="2" key="1">
    <citation type="submission" date="2019-10" db="EMBL/GenBank/DDBJ databases">
        <title>Draft genome sequece of Microseira wollei NIES-4236.</title>
        <authorList>
            <person name="Yamaguchi H."/>
            <person name="Suzuki S."/>
            <person name="Kawachi M."/>
        </authorList>
    </citation>
    <scope>NUCLEOTIDE SEQUENCE</scope>
    <source>
        <strain evidence="2">NIES-4236</strain>
    </source>
</reference>